<evidence type="ECO:0000313" key="2">
    <source>
        <dbReference type="EMBL" id="MDC0696459.1"/>
    </source>
</evidence>
<dbReference type="Proteomes" id="UP001287436">
    <property type="component" value="Unassembled WGS sequence"/>
</dbReference>
<dbReference type="GO" id="GO:0016757">
    <property type="term" value="F:glycosyltransferase activity"/>
    <property type="evidence" value="ECO:0007669"/>
    <property type="project" value="UniProtKB-KW"/>
</dbReference>
<evidence type="ECO:0000313" key="4">
    <source>
        <dbReference type="Proteomes" id="UP001221816"/>
    </source>
</evidence>
<sequence>MKYFIAIPTYNGGSIWRDAVHNIQQYTPADLLVQVIDSSSKDETLSIAKEAGFSVKIIASKDFNHGGTRNLAVSEHAQDNDIVIFLTQDAIPEPEFIEKIISAFDDDQVACAWGRQLPHNNANPIAQHARYFNYPPEGHVCSMQDSPEYGLKTVFMSNSFSAYRIKNFQELGGFPSNTILCEDMYFTAKAVLAGYKVAYVSDAVVRHSHNYLPMDEFRRYFDIGVFHAEQPWIRERFGGAGDEGKKFIISEARYLFKNGILYIPLALLNNLMKIIGYKIGQKYKYLPRTLIKFFSMHKRFWNF</sequence>
<comment type="caution">
    <text evidence="3">The sequence shown here is derived from an EMBL/GenBank/DDBJ whole genome shotgun (WGS) entry which is preliminary data.</text>
</comment>
<gene>
    <name evidence="2" type="ORF">PIK62_28200</name>
    <name evidence="3" type="ORF">RYZ49_25830</name>
</gene>
<keyword evidence="3" id="KW-0808">Transferase</keyword>
<dbReference type="InterPro" id="IPR050834">
    <property type="entry name" value="Glycosyltransf_2"/>
</dbReference>
<dbReference type="PANTHER" id="PTHR43685">
    <property type="entry name" value="GLYCOSYLTRANSFERASE"/>
    <property type="match status" value="1"/>
</dbReference>
<accession>A0ABD5HN79</accession>
<feature type="domain" description="Glycosyltransferase 2-like" evidence="1">
    <location>
        <begin position="5"/>
        <end position="171"/>
    </location>
</feature>
<dbReference type="InterPro" id="IPR001173">
    <property type="entry name" value="Glyco_trans_2-like"/>
</dbReference>
<dbReference type="EC" id="2.4.-.-" evidence="3"/>
<proteinExistence type="predicted"/>
<dbReference type="SUPFAM" id="SSF53448">
    <property type="entry name" value="Nucleotide-diphospho-sugar transferases"/>
    <property type="match status" value="1"/>
</dbReference>
<dbReference type="RefSeq" id="WP_139529193.1">
    <property type="nucleotide sequence ID" value="NZ_CABEJD010000007.1"/>
</dbReference>
<dbReference type="PANTHER" id="PTHR43685:SF13">
    <property type="entry name" value="O ANTIGEN BIOSYNTHESIS RHAMNOSYLTRANSFERASE RFBN"/>
    <property type="match status" value="1"/>
</dbReference>
<keyword evidence="3" id="KW-0328">Glycosyltransferase</keyword>
<evidence type="ECO:0000259" key="1">
    <source>
        <dbReference type="Pfam" id="PF00535"/>
    </source>
</evidence>
<protein>
    <submittedName>
        <fullName evidence="3">Glycosyltransferase</fullName>
        <ecNumber evidence="3">2.4.-.-</ecNumber>
    </submittedName>
</protein>
<dbReference type="EMBL" id="JAQNDI010000028">
    <property type="protein sequence ID" value="MDC0696459.1"/>
    <property type="molecule type" value="Genomic_DNA"/>
</dbReference>
<dbReference type="Proteomes" id="UP001221816">
    <property type="component" value="Unassembled WGS sequence"/>
</dbReference>
<keyword evidence="4" id="KW-1185">Reference proteome</keyword>
<dbReference type="CDD" id="cd00761">
    <property type="entry name" value="Glyco_tranf_GTA_type"/>
    <property type="match status" value="1"/>
</dbReference>
<dbReference type="Pfam" id="PF00535">
    <property type="entry name" value="Glycos_transf_2"/>
    <property type="match status" value="1"/>
</dbReference>
<dbReference type="Gene3D" id="3.90.550.10">
    <property type="entry name" value="Spore Coat Polysaccharide Biosynthesis Protein SpsA, Chain A"/>
    <property type="match status" value="1"/>
</dbReference>
<name>A0ABD5HN79_9ENTR</name>
<reference evidence="3 5" key="2">
    <citation type="submission" date="2023-10" db="EMBL/GenBank/DDBJ databases">
        <title>Fecal carriage and genetic characteristics of carbapenem-resistant Enterobacterales among healthy adults from four provinces of China.</title>
        <authorList>
            <person name="Li Y."/>
            <person name="Zhang R."/>
        </authorList>
    </citation>
    <scope>NUCLEOTIDE SEQUENCE [LARGE SCALE GENOMIC DNA]</scope>
    <source>
        <strain evidence="3 5">HN-157</strain>
    </source>
</reference>
<reference evidence="2 4" key="1">
    <citation type="submission" date="2023-01" db="EMBL/GenBank/DDBJ databases">
        <authorList>
            <person name="Dale J."/>
        </authorList>
    </citation>
    <scope>NUCLEOTIDE SEQUENCE [LARGE SCALE GENOMIC DNA]</scope>
    <source>
        <strain evidence="2 4">2022EL-01098</strain>
    </source>
</reference>
<evidence type="ECO:0000313" key="3">
    <source>
        <dbReference type="EMBL" id="MDW2719215.1"/>
    </source>
</evidence>
<dbReference type="AlphaFoldDB" id="A0ABD5HN79"/>
<dbReference type="InterPro" id="IPR029044">
    <property type="entry name" value="Nucleotide-diphossugar_trans"/>
</dbReference>
<evidence type="ECO:0000313" key="5">
    <source>
        <dbReference type="Proteomes" id="UP001287436"/>
    </source>
</evidence>
<dbReference type="EMBL" id="JAWPBP010000032">
    <property type="protein sequence ID" value="MDW2719215.1"/>
    <property type="molecule type" value="Genomic_DNA"/>
</dbReference>
<organism evidence="3 5">
    <name type="scientific">Klebsiella pasteurii</name>
    <dbReference type="NCBI Taxonomy" id="2587529"/>
    <lineage>
        <taxon>Bacteria</taxon>
        <taxon>Pseudomonadati</taxon>
        <taxon>Pseudomonadota</taxon>
        <taxon>Gammaproteobacteria</taxon>
        <taxon>Enterobacterales</taxon>
        <taxon>Enterobacteriaceae</taxon>
        <taxon>Klebsiella/Raoultella group</taxon>
        <taxon>Klebsiella</taxon>
    </lineage>
</organism>